<feature type="compositionally biased region" description="Basic residues" evidence="1">
    <location>
        <begin position="139"/>
        <end position="149"/>
    </location>
</feature>
<dbReference type="EMBL" id="BRXX01000070">
    <property type="protein sequence ID" value="GMH87298.1"/>
    <property type="molecule type" value="Genomic_DNA"/>
</dbReference>
<sequence>MEQLATNITAMSISGTFFGSIYAAWSAPPVSSKGGFSSLRTSSNEFPQAFKIVGRSASVFALAGLTYTVGKVGVESFRDVDDPINGAVGGALTGFMLGLSKKRLDIAAASGLVMGGLVLAGGIAGPKLLGGEEGESNMRRRRRGVEKVA</sequence>
<organism evidence="3 4">
    <name type="scientific">Triparma verrucosa</name>
    <dbReference type="NCBI Taxonomy" id="1606542"/>
    <lineage>
        <taxon>Eukaryota</taxon>
        <taxon>Sar</taxon>
        <taxon>Stramenopiles</taxon>
        <taxon>Ochrophyta</taxon>
        <taxon>Bolidophyceae</taxon>
        <taxon>Parmales</taxon>
        <taxon>Triparmaceae</taxon>
        <taxon>Triparma</taxon>
    </lineage>
</organism>
<dbReference type="Proteomes" id="UP001165160">
    <property type="component" value="Unassembled WGS sequence"/>
</dbReference>
<name>A0A9W7ERN6_9STRA</name>
<evidence type="ECO:0000256" key="2">
    <source>
        <dbReference type="SAM" id="Phobius"/>
    </source>
</evidence>
<comment type="caution">
    <text evidence="3">The sequence shown here is derived from an EMBL/GenBank/DDBJ whole genome shotgun (WGS) entry which is preliminary data.</text>
</comment>
<feature type="region of interest" description="Disordered" evidence="1">
    <location>
        <begin position="130"/>
        <end position="149"/>
    </location>
</feature>
<feature type="transmembrane region" description="Helical" evidence="2">
    <location>
        <begin position="106"/>
        <end position="125"/>
    </location>
</feature>
<evidence type="ECO:0000313" key="4">
    <source>
        <dbReference type="Proteomes" id="UP001165160"/>
    </source>
</evidence>
<evidence type="ECO:0008006" key="5">
    <source>
        <dbReference type="Google" id="ProtNLM"/>
    </source>
</evidence>
<evidence type="ECO:0000313" key="3">
    <source>
        <dbReference type="EMBL" id="GMH87298.1"/>
    </source>
</evidence>
<keyword evidence="2" id="KW-0812">Transmembrane</keyword>
<keyword evidence="2" id="KW-0472">Membrane</keyword>
<protein>
    <recommendedName>
        <fullName evidence="5">NADH-ubiquinone oxidoreductase subunit B14.7</fullName>
    </recommendedName>
</protein>
<proteinExistence type="predicted"/>
<reference evidence="4" key="1">
    <citation type="journal article" date="2023" name="Commun. Biol.">
        <title>Genome analysis of Parmales, the sister group of diatoms, reveals the evolutionary specialization of diatoms from phago-mixotrophs to photoautotrophs.</title>
        <authorList>
            <person name="Ban H."/>
            <person name="Sato S."/>
            <person name="Yoshikawa S."/>
            <person name="Yamada K."/>
            <person name="Nakamura Y."/>
            <person name="Ichinomiya M."/>
            <person name="Sato N."/>
            <person name="Blanc-Mathieu R."/>
            <person name="Endo H."/>
            <person name="Kuwata A."/>
            <person name="Ogata H."/>
        </authorList>
    </citation>
    <scope>NUCLEOTIDE SEQUENCE [LARGE SCALE GENOMIC DNA]</scope>
    <source>
        <strain evidence="4">NIES 3699</strain>
    </source>
</reference>
<accession>A0A9W7ERN6</accession>
<gene>
    <name evidence="3" type="ORF">TrVE_jg2228</name>
</gene>
<keyword evidence="4" id="KW-1185">Reference proteome</keyword>
<keyword evidence="2" id="KW-1133">Transmembrane helix</keyword>
<dbReference type="AlphaFoldDB" id="A0A9W7ERN6"/>
<dbReference type="Pfam" id="PF02466">
    <property type="entry name" value="Tim17"/>
    <property type="match status" value="1"/>
</dbReference>
<evidence type="ECO:0000256" key="1">
    <source>
        <dbReference type="SAM" id="MobiDB-lite"/>
    </source>
</evidence>